<feature type="domain" description="HTH araC/xylS-type" evidence="4">
    <location>
        <begin position="205"/>
        <end position="303"/>
    </location>
</feature>
<dbReference type="eggNOG" id="COG4977">
    <property type="taxonomic scope" value="Bacteria"/>
</dbReference>
<evidence type="ECO:0000259" key="4">
    <source>
        <dbReference type="PROSITE" id="PS01124"/>
    </source>
</evidence>
<dbReference type="GO" id="GO:0043565">
    <property type="term" value="F:sequence-specific DNA binding"/>
    <property type="evidence" value="ECO:0007669"/>
    <property type="project" value="InterPro"/>
</dbReference>
<dbReference type="Gene3D" id="1.10.10.60">
    <property type="entry name" value="Homeodomain-like"/>
    <property type="match status" value="2"/>
</dbReference>
<proteinExistence type="predicted"/>
<dbReference type="InterPro" id="IPR050204">
    <property type="entry name" value="AraC_XylS_family_regulators"/>
</dbReference>
<comment type="caution">
    <text evidence="5">The sequence shown here is derived from an EMBL/GenBank/DDBJ whole genome shotgun (WGS) entry which is preliminary data.</text>
</comment>
<dbReference type="Proteomes" id="UP000011910">
    <property type="component" value="Unassembled WGS sequence"/>
</dbReference>
<dbReference type="GO" id="GO:0003700">
    <property type="term" value="F:DNA-binding transcription factor activity"/>
    <property type="evidence" value="ECO:0007669"/>
    <property type="project" value="InterPro"/>
</dbReference>
<dbReference type="InterPro" id="IPR009057">
    <property type="entry name" value="Homeodomain-like_sf"/>
</dbReference>
<sequence length="304" mass="35044">MVRHNFPELAWLKALLHSRKSEGLPLWPTVVLHVRGHQELRPEIEGPYSLFLNLQGYSRVMAGGQWTLLKDDTFLLTNQQQVYSLELDNRKQGTETFNIHFGDAFAREALHSLLHTQGQLLDNPHPDSTRPFQFPNRTHYRSPTFNLLIQRLQRHSTNFHQETFEEDLYSLFSLLCAGQLKEHRAMQQLGLQKKATRTEIERRLHLAANLIHEAYAEPLSLERLAAAACLSKFHFLRLFRQVFGQSPNQYLQEVRLARTYTLLQNTGYTLSEIADRVGLQSASSLSRLVSQHSGRAPSLLRAKN</sequence>
<dbReference type="Pfam" id="PF12833">
    <property type="entry name" value="HTH_18"/>
    <property type="match status" value="1"/>
</dbReference>
<dbReference type="AlphaFoldDB" id="M7N7L2"/>
<protein>
    <submittedName>
        <fullName evidence="5">Multiple antibiotic resistance protein marA</fullName>
    </submittedName>
</protein>
<keyword evidence="1" id="KW-0805">Transcription regulation</keyword>
<dbReference type="PANTHER" id="PTHR46796">
    <property type="entry name" value="HTH-TYPE TRANSCRIPTIONAL ACTIVATOR RHAS-RELATED"/>
    <property type="match status" value="1"/>
</dbReference>
<keyword evidence="3" id="KW-0804">Transcription</keyword>
<evidence type="ECO:0000256" key="1">
    <source>
        <dbReference type="ARBA" id="ARBA00023015"/>
    </source>
</evidence>
<accession>M7N7L2</accession>
<dbReference type="OrthoDB" id="642439at2"/>
<evidence type="ECO:0000313" key="6">
    <source>
        <dbReference type="Proteomes" id="UP000011910"/>
    </source>
</evidence>
<dbReference type="EMBL" id="AODQ01000003">
    <property type="protein sequence ID" value="EMR04593.1"/>
    <property type="molecule type" value="Genomic_DNA"/>
</dbReference>
<gene>
    <name evidence="5" type="primary">marA</name>
    <name evidence="5" type="ORF">ADICEAN_00195</name>
</gene>
<dbReference type="SMART" id="SM00342">
    <property type="entry name" value="HTH_ARAC"/>
    <property type="match status" value="1"/>
</dbReference>
<name>M7N7L2_9BACT</name>
<dbReference type="RefSeq" id="WP_009193608.1">
    <property type="nucleotide sequence ID" value="NZ_AODQ01000003.1"/>
</dbReference>
<dbReference type="SUPFAM" id="SSF46689">
    <property type="entry name" value="Homeodomain-like"/>
    <property type="match status" value="2"/>
</dbReference>
<evidence type="ECO:0000256" key="3">
    <source>
        <dbReference type="ARBA" id="ARBA00023163"/>
    </source>
</evidence>
<dbReference type="STRING" id="1279009.ADICEAN_00195"/>
<dbReference type="PROSITE" id="PS01124">
    <property type="entry name" value="HTH_ARAC_FAMILY_2"/>
    <property type="match status" value="1"/>
</dbReference>
<keyword evidence="2" id="KW-0238">DNA-binding</keyword>
<organism evidence="5 6">
    <name type="scientific">Cesiribacter andamanensis AMV16</name>
    <dbReference type="NCBI Taxonomy" id="1279009"/>
    <lineage>
        <taxon>Bacteria</taxon>
        <taxon>Pseudomonadati</taxon>
        <taxon>Bacteroidota</taxon>
        <taxon>Cytophagia</taxon>
        <taxon>Cytophagales</taxon>
        <taxon>Cesiribacteraceae</taxon>
        <taxon>Cesiribacter</taxon>
    </lineage>
</organism>
<keyword evidence="6" id="KW-1185">Reference proteome</keyword>
<reference evidence="5 6" key="1">
    <citation type="journal article" date="2013" name="Genome Announc.">
        <title>Draft Genome Sequence of Cesiribacter andamanensis Strain AMV16T, Isolated from a Soil Sample from a Mud Volcano in the Andaman Islands, India.</title>
        <authorList>
            <person name="Shivaji S."/>
            <person name="Ara S."/>
            <person name="Begum Z."/>
            <person name="Srinivas T.N."/>
            <person name="Singh A."/>
            <person name="Kumar Pinnaka A."/>
        </authorList>
    </citation>
    <scope>NUCLEOTIDE SEQUENCE [LARGE SCALE GENOMIC DNA]</scope>
    <source>
        <strain evidence="5 6">AMV16</strain>
    </source>
</reference>
<evidence type="ECO:0000256" key="2">
    <source>
        <dbReference type="ARBA" id="ARBA00023125"/>
    </source>
</evidence>
<evidence type="ECO:0000313" key="5">
    <source>
        <dbReference type="EMBL" id="EMR04593.1"/>
    </source>
</evidence>
<dbReference type="InterPro" id="IPR018060">
    <property type="entry name" value="HTH_AraC"/>
</dbReference>